<dbReference type="Pfam" id="PF00144">
    <property type="entry name" value="Beta-lactamase"/>
    <property type="match status" value="1"/>
</dbReference>
<dbReference type="Gene3D" id="3.40.710.10">
    <property type="entry name" value="DD-peptidase/beta-lactamase superfamily"/>
    <property type="match status" value="1"/>
</dbReference>
<gene>
    <name evidence="2" type="ORF">DD559_07240</name>
</gene>
<dbReference type="GO" id="GO:0016787">
    <property type="term" value="F:hydrolase activity"/>
    <property type="evidence" value="ECO:0007669"/>
    <property type="project" value="UniProtKB-KW"/>
</dbReference>
<evidence type="ECO:0000259" key="1">
    <source>
        <dbReference type="Pfam" id="PF00144"/>
    </source>
</evidence>
<evidence type="ECO:0000313" key="3">
    <source>
        <dbReference type="Proteomes" id="UP000245890"/>
    </source>
</evidence>
<sequence length="344" mass="36803">MLVSAAPLPMQAAAPDRLLDALLARFDTDAHPDLKGVVVLRDGKIIAERYYNGETADTLHDIRSAGKSITALLVGIAIDRRRIGSVDDSVARYWPDARGSAIGAVHLRDVLTMRSGLAAFDEDPASPGNEDRMDEAANPLTFVLSIPRGDPPGTRYRYNSVTAYTAGVVVAKATGGTLADFARTALFAPLGIRRWEWATDRAGYTKGQGNLSLTARGMANIGEMVREGGQFHGRRIVSARWVRDALAPKVSIADSDPYADGYGYFWYAKTLTIGGKPIAVSFASGNGGNKIYIVPSRRLVVAITSSAYGHGYGQRRSQAILTALLAADGEDRARWNATSSGTGD</sequence>
<organism evidence="2 3">
    <name type="scientific">Sphingomonas pokkalii</name>
    <dbReference type="NCBI Taxonomy" id="2175090"/>
    <lineage>
        <taxon>Bacteria</taxon>
        <taxon>Pseudomonadati</taxon>
        <taxon>Pseudomonadota</taxon>
        <taxon>Alphaproteobacteria</taxon>
        <taxon>Sphingomonadales</taxon>
        <taxon>Sphingomonadaceae</taxon>
        <taxon>Sphingomonas</taxon>
    </lineage>
</organism>
<keyword evidence="2" id="KW-0378">Hydrolase</keyword>
<dbReference type="InterPro" id="IPR012338">
    <property type="entry name" value="Beta-lactam/transpept-like"/>
</dbReference>
<dbReference type="OrthoDB" id="9814204at2"/>
<dbReference type="PANTHER" id="PTHR43283">
    <property type="entry name" value="BETA-LACTAMASE-RELATED"/>
    <property type="match status" value="1"/>
</dbReference>
<protein>
    <submittedName>
        <fullName evidence="2">Serine hydrolase</fullName>
    </submittedName>
</protein>
<dbReference type="InterPro" id="IPR001466">
    <property type="entry name" value="Beta-lactam-related"/>
</dbReference>
<proteinExistence type="predicted"/>
<dbReference type="Proteomes" id="UP000245890">
    <property type="component" value="Unassembled WGS sequence"/>
</dbReference>
<dbReference type="InterPro" id="IPR050789">
    <property type="entry name" value="Diverse_Enzym_Activities"/>
</dbReference>
<dbReference type="EMBL" id="QENQ01000001">
    <property type="protein sequence ID" value="PVX29151.1"/>
    <property type="molecule type" value="Genomic_DNA"/>
</dbReference>
<evidence type="ECO:0000313" key="2">
    <source>
        <dbReference type="EMBL" id="PVX29151.1"/>
    </source>
</evidence>
<dbReference type="SUPFAM" id="SSF56601">
    <property type="entry name" value="beta-lactamase/transpeptidase-like"/>
    <property type="match status" value="1"/>
</dbReference>
<dbReference type="AlphaFoldDB" id="A0A2U0SCY3"/>
<keyword evidence="3" id="KW-1185">Reference proteome</keyword>
<feature type="domain" description="Beta-lactamase-related" evidence="1">
    <location>
        <begin position="37"/>
        <end position="321"/>
    </location>
</feature>
<accession>A0A2U0SCY3</accession>
<name>A0A2U0SCY3_9SPHN</name>
<dbReference type="RefSeq" id="WP_116468592.1">
    <property type="nucleotide sequence ID" value="NZ_QENQ01000001.1"/>
</dbReference>
<comment type="caution">
    <text evidence="2">The sequence shown here is derived from an EMBL/GenBank/DDBJ whole genome shotgun (WGS) entry which is preliminary data.</text>
</comment>
<dbReference type="PANTHER" id="PTHR43283:SF7">
    <property type="entry name" value="BETA-LACTAMASE-RELATED DOMAIN-CONTAINING PROTEIN"/>
    <property type="match status" value="1"/>
</dbReference>
<reference evidence="2 3" key="1">
    <citation type="submission" date="2018-05" db="EMBL/GenBank/DDBJ databases">
        <title>Description of Sphingomonas pokkalii sp nov, isolated from the rhizosphere of saline tolerant pokkali rice and its draft genome analysis.</title>
        <authorList>
            <person name="Menon R."/>
            <person name="Kumari S."/>
            <person name="Rameshkumar N."/>
        </authorList>
    </citation>
    <scope>NUCLEOTIDE SEQUENCE [LARGE SCALE GENOMIC DNA]</scope>
    <source>
        <strain evidence="2 3">L3B27</strain>
    </source>
</reference>